<evidence type="ECO:0000256" key="6">
    <source>
        <dbReference type="ARBA" id="ARBA00022833"/>
    </source>
</evidence>
<proteinExistence type="predicted"/>
<dbReference type="PANTHER" id="PTHR12268">
    <property type="entry name" value="E3 UBIQUITIN-PROTEIN LIGASE KCMF1"/>
    <property type="match status" value="1"/>
</dbReference>
<dbReference type="PROSITE" id="PS01357">
    <property type="entry name" value="ZF_ZZ_1"/>
    <property type="match status" value="1"/>
</dbReference>
<keyword evidence="7" id="KW-0106">Calcium</keyword>
<evidence type="ECO:0000256" key="2">
    <source>
        <dbReference type="ARBA" id="ARBA00004278"/>
    </source>
</evidence>
<feature type="compositionally biased region" description="Basic and acidic residues" evidence="11">
    <location>
        <begin position="96"/>
        <end position="106"/>
    </location>
</feature>
<dbReference type="Pfam" id="PF09069">
    <property type="entry name" value="EF-hand_3"/>
    <property type="match status" value="1"/>
</dbReference>
<feature type="domain" description="ZZ-type" evidence="12">
    <location>
        <begin position="358"/>
        <end position="414"/>
    </location>
</feature>
<dbReference type="AlphaFoldDB" id="A0A183AH63"/>
<feature type="compositionally biased region" description="Polar residues" evidence="11">
    <location>
        <begin position="1080"/>
        <end position="1096"/>
    </location>
</feature>
<feature type="compositionally biased region" description="Polar residues" evidence="11">
    <location>
        <begin position="1020"/>
        <end position="1032"/>
    </location>
</feature>
<dbReference type="Gene3D" id="1.10.238.10">
    <property type="entry name" value="EF-hand"/>
    <property type="match status" value="2"/>
</dbReference>
<dbReference type="GO" id="GO:0099536">
    <property type="term" value="P:synaptic signaling"/>
    <property type="evidence" value="ECO:0007669"/>
    <property type="project" value="TreeGrafter"/>
</dbReference>
<dbReference type="SMART" id="SM00291">
    <property type="entry name" value="ZnF_ZZ"/>
    <property type="match status" value="1"/>
</dbReference>
<feature type="region of interest" description="Disordered" evidence="11">
    <location>
        <begin position="1020"/>
        <end position="1065"/>
    </location>
</feature>
<feature type="compositionally biased region" description="Polar residues" evidence="11">
    <location>
        <begin position="140"/>
        <end position="160"/>
    </location>
</feature>
<feature type="region of interest" description="Disordered" evidence="11">
    <location>
        <begin position="433"/>
        <end position="513"/>
    </location>
</feature>
<dbReference type="InterPro" id="IPR000433">
    <property type="entry name" value="Znf_ZZ"/>
</dbReference>
<evidence type="ECO:0000256" key="1">
    <source>
        <dbReference type="ARBA" id="ARBA00004245"/>
    </source>
</evidence>
<dbReference type="GO" id="GO:0045202">
    <property type="term" value="C:synapse"/>
    <property type="evidence" value="ECO:0007669"/>
    <property type="project" value="GOC"/>
</dbReference>
<evidence type="ECO:0000259" key="12">
    <source>
        <dbReference type="PROSITE" id="PS50135"/>
    </source>
</evidence>
<feature type="region of interest" description="Disordered" evidence="11">
    <location>
        <begin position="51"/>
        <end position="192"/>
    </location>
</feature>
<evidence type="ECO:0000313" key="13">
    <source>
        <dbReference type="WBParaSite" id="ECPE_0000631101-mRNA-1"/>
    </source>
</evidence>
<keyword evidence="3" id="KW-0963">Cytoplasm</keyword>
<comment type="subcellular location">
    <subcellularLocation>
        <location evidence="2">Cell membrane</location>
        <location evidence="2">Sarcolemma</location>
        <topology evidence="2">Peripheral membrane protein</topology>
        <orientation evidence="2">Cytoplasmic side</orientation>
    </subcellularLocation>
    <subcellularLocation>
        <location evidence="1">Cytoplasm</location>
        <location evidence="1">Cytoskeleton</location>
    </subcellularLocation>
</comment>
<dbReference type="InterPro" id="IPR015154">
    <property type="entry name" value="EF-hand_dom_typ2"/>
</dbReference>
<feature type="compositionally biased region" description="Low complexity" evidence="11">
    <location>
        <begin position="165"/>
        <end position="177"/>
    </location>
</feature>
<keyword evidence="4" id="KW-0479">Metal-binding</keyword>
<dbReference type="Pfam" id="PF09068">
    <property type="entry name" value="EF-hand_2"/>
    <property type="match status" value="1"/>
</dbReference>
<dbReference type="SUPFAM" id="SSF57850">
    <property type="entry name" value="RING/U-box"/>
    <property type="match status" value="1"/>
</dbReference>
<dbReference type="WBParaSite" id="ECPE_0000631101-mRNA-1">
    <property type="protein sequence ID" value="ECPE_0000631101-mRNA-1"/>
    <property type="gene ID" value="ECPE_0000631101"/>
</dbReference>
<evidence type="ECO:0000256" key="9">
    <source>
        <dbReference type="PROSITE-ProRule" id="PRU00228"/>
    </source>
</evidence>
<dbReference type="InterPro" id="IPR015153">
    <property type="entry name" value="EF-hand_dom_typ1"/>
</dbReference>
<evidence type="ECO:0000256" key="11">
    <source>
        <dbReference type="SAM" id="MobiDB-lite"/>
    </source>
</evidence>
<keyword evidence="10" id="KW-0175">Coiled coil</keyword>
<name>A0A183AH63_9TREM</name>
<feature type="compositionally biased region" description="Polar residues" evidence="11">
    <location>
        <begin position="1042"/>
        <end position="1065"/>
    </location>
</feature>
<dbReference type="CDD" id="cd02334">
    <property type="entry name" value="ZZ_dystrophin"/>
    <property type="match status" value="1"/>
</dbReference>
<evidence type="ECO:0000256" key="4">
    <source>
        <dbReference type="ARBA" id="ARBA00022723"/>
    </source>
</evidence>
<dbReference type="CDD" id="cd14686">
    <property type="entry name" value="bZIP"/>
    <property type="match status" value="1"/>
</dbReference>
<sequence>LKLIGHSQPIEGPHTDPFDRTINVPQIVDCLLQLYNRANAAHGQSVMDGTGPHLRVGLDEFDPQSGFDDPLNPGYSPRKTPPNSRCSTLPAGAKPPEIRDYDEPRGRGSITKCGRGFRRSASAQRASRRATPTGSGRPVTASNLVGSALNESNRSASLPESVQLAAAASGAPPTSTSRVSGRHGSHKLKRGYPTGPTKYPVNVCVDLTLNWLLNVYDRMRKGNIRAISFKVALTILSVANLDDKYRYLFSLIADSNGCVTEQRLSALLYECILIPRNLGEGGWIGKEDFTTTVKLCFSQASAIRPREIARSSDRHQNSSPYRSQSIPVRHFLTWLRFGPQTIMWLPLLHRVLLAEQMVHPVRCGVCQSHPIVGLRYRCLRCLNFDLCQQCFFSGRTARSHKLTHPMQEYCSNSTSSDSFRDFTRIVRNRFRSRDRLQQENSNQAALGRPTLQLSGSSRSRGRCCEPTVFSEDKPRPAPKFGSDLASLLPRDTTSETSSGRGELYKGSALESPEPSFVHAPTSNIMEPVISRPTSTQLHSTTENHPLPRAASDTRQITYAYGDMNATAEPYRGEETGLSTMHPGRGSAPIADDEHHLIAKYSRELRQQSEPELTPRQVMHTAHAPTIPSLMDRSTISDGFPSFGNQPGGEQQTGHLSLDRRQLGRTMVSQSVPYSGSSTGHYDPNATYGRFTGLDSMPPPQMEPQFGYRPTPQPIGYPMASNPSIPREQTYDPYGANNIQRSYSLRARSQPPPDAHWQSLRQTPNAQMEMRSQLYPTHVTSSQTGYPQSAIQTIRTLEEERRALLTEYDRLRQRGLTPATPYSNTSRMQTQQAQQRFARMQLQHQLMQQQELLRANLSRGYNQRMPLQRPPSAGPAYPSATSVPGRFTYGGSLGRANSVANGFSYLGDMYGSEPRVGGASYGPDGVGLASTEFQAVPMAAPGDVAATEARLLREHKGRLEVRMQQLEDHNRQLEQQLQRLRQYLVGGAPGATPSGALGVGGNTKASAELLLDPKMLRQGKSLTGSGSVGQLANASRPDVKTTVVGTDSSYRQNVDPAQSSSAVTSRLNQHEYYQPNSEDLISGTAISQPPAPSQQHTFPGINRADLNRYN</sequence>
<accession>A0A183AH63</accession>
<dbReference type="InterPro" id="IPR043145">
    <property type="entry name" value="Znf_ZZ_sf"/>
</dbReference>
<evidence type="ECO:0000256" key="5">
    <source>
        <dbReference type="ARBA" id="ARBA00022771"/>
    </source>
</evidence>
<dbReference type="Pfam" id="PF00569">
    <property type="entry name" value="ZZ"/>
    <property type="match status" value="1"/>
</dbReference>
<feature type="region of interest" description="Disordered" evidence="11">
    <location>
        <begin position="1080"/>
        <end position="1109"/>
    </location>
</feature>
<dbReference type="GO" id="GO:0005737">
    <property type="term" value="C:cytoplasm"/>
    <property type="evidence" value="ECO:0007669"/>
    <property type="project" value="UniProtKB-SubCell"/>
</dbReference>
<dbReference type="Gene3D" id="3.30.60.90">
    <property type="match status" value="1"/>
</dbReference>
<dbReference type="InterPro" id="IPR011992">
    <property type="entry name" value="EF-hand-dom_pair"/>
</dbReference>
<dbReference type="GO" id="GO:0008270">
    <property type="term" value="F:zinc ion binding"/>
    <property type="evidence" value="ECO:0007669"/>
    <property type="project" value="UniProtKB-KW"/>
</dbReference>
<dbReference type="PANTHER" id="PTHR12268:SF14">
    <property type="entry name" value="DYSTROPHIN-1"/>
    <property type="match status" value="1"/>
</dbReference>
<keyword evidence="8" id="KW-0206">Cytoskeleton</keyword>
<dbReference type="SUPFAM" id="SSF47473">
    <property type="entry name" value="EF-hand"/>
    <property type="match status" value="2"/>
</dbReference>
<evidence type="ECO:0000256" key="7">
    <source>
        <dbReference type="ARBA" id="ARBA00022837"/>
    </source>
</evidence>
<evidence type="ECO:0000256" key="3">
    <source>
        <dbReference type="ARBA" id="ARBA00022490"/>
    </source>
</evidence>
<organism evidence="13">
    <name type="scientific">Echinostoma caproni</name>
    <dbReference type="NCBI Taxonomy" id="27848"/>
    <lineage>
        <taxon>Eukaryota</taxon>
        <taxon>Metazoa</taxon>
        <taxon>Spiralia</taxon>
        <taxon>Lophotrochozoa</taxon>
        <taxon>Platyhelminthes</taxon>
        <taxon>Trematoda</taxon>
        <taxon>Digenea</taxon>
        <taxon>Plagiorchiida</taxon>
        <taxon>Echinostomata</taxon>
        <taxon>Echinostomatoidea</taxon>
        <taxon>Echinostomatidae</taxon>
        <taxon>Echinostoma</taxon>
    </lineage>
</organism>
<feature type="compositionally biased region" description="Basic residues" evidence="11">
    <location>
        <begin position="180"/>
        <end position="190"/>
    </location>
</feature>
<dbReference type="GO" id="GO:0005886">
    <property type="term" value="C:plasma membrane"/>
    <property type="evidence" value="ECO:0007669"/>
    <property type="project" value="TreeGrafter"/>
</dbReference>
<dbReference type="InterPro" id="IPR050774">
    <property type="entry name" value="KCMF1/Dystrophin"/>
</dbReference>
<evidence type="ECO:0000256" key="10">
    <source>
        <dbReference type="SAM" id="Coils"/>
    </source>
</evidence>
<keyword evidence="6" id="KW-0862">Zinc</keyword>
<reference evidence="13" key="1">
    <citation type="submission" date="2016-06" db="UniProtKB">
        <authorList>
            <consortium name="WormBaseParasite"/>
        </authorList>
    </citation>
    <scope>IDENTIFICATION</scope>
</reference>
<keyword evidence="5 9" id="KW-0863">Zinc-finger</keyword>
<evidence type="ECO:0000256" key="8">
    <source>
        <dbReference type="ARBA" id="ARBA00023212"/>
    </source>
</evidence>
<protein>
    <submittedName>
        <fullName evidence="13">ZZ-type domain-containing protein</fullName>
    </submittedName>
</protein>
<feature type="coiled-coil region" evidence="10">
    <location>
        <begin position="948"/>
        <end position="982"/>
    </location>
</feature>
<dbReference type="PROSITE" id="PS50135">
    <property type="entry name" value="ZF_ZZ_2"/>
    <property type="match status" value="1"/>
</dbReference>